<dbReference type="InterPro" id="IPR035500">
    <property type="entry name" value="NHR-like_dom_sf"/>
</dbReference>
<reference evidence="6" key="1">
    <citation type="submission" date="2022-07" db="EMBL/GenBank/DDBJ databases">
        <authorList>
            <person name="Trinca V."/>
            <person name="Uliana J.V.C."/>
            <person name="Torres T.T."/>
            <person name="Ward R.J."/>
            <person name="Monesi N."/>
        </authorList>
    </citation>
    <scope>NUCLEOTIDE SEQUENCE</scope>
    <source>
        <strain evidence="6">HSMRA1968</strain>
        <tissue evidence="6">Whole embryos</tissue>
    </source>
</reference>
<dbReference type="GO" id="GO:0000978">
    <property type="term" value="F:RNA polymerase II cis-regulatory region sequence-specific DNA binding"/>
    <property type="evidence" value="ECO:0007669"/>
    <property type="project" value="TreeGrafter"/>
</dbReference>
<dbReference type="PANTHER" id="PTHR24086:SF15">
    <property type="entry name" value="NUCLEAR HORMONE RECEPTOR FTZ-F1"/>
    <property type="match status" value="1"/>
</dbReference>
<proteinExistence type="predicted"/>
<dbReference type="GO" id="GO:0009888">
    <property type="term" value="P:tissue development"/>
    <property type="evidence" value="ECO:0007669"/>
    <property type="project" value="TreeGrafter"/>
</dbReference>
<evidence type="ECO:0000259" key="5">
    <source>
        <dbReference type="PROSITE" id="PS51843"/>
    </source>
</evidence>
<evidence type="ECO:0000256" key="1">
    <source>
        <dbReference type="ARBA" id="ARBA00004123"/>
    </source>
</evidence>
<keyword evidence="3" id="KW-0804">Transcription</keyword>
<keyword evidence="4 6" id="KW-0675">Receptor</keyword>
<dbReference type="InterPro" id="IPR000536">
    <property type="entry name" value="Nucl_hrmn_rcpt_lig-bd"/>
</dbReference>
<dbReference type="PROSITE" id="PS51843">
    <property type="entry name" value="NR_LBD"/>
    <property type="match status" value="1"/>
</dbReference>
<dbReference type="Pfam" id="PF00104">
    <property type="entry name" value="Hormone_recep"/>
    <property type="match status" value="1"/>
</dbReference>
<dbReference type="PANTHER" id="PTHR24086">
    <property type="entry name" value="NUCLEAR RECEPTOR SUBFAMILY 5 GROUP A"/>
    <property type="match status" value="1"/>
</dbReference>
<keyword evidence="7" id="KW-1185">Reference proteome</keyword>
<accession>A0A9Q0N250</accession>
<protein>
    <submittedName>
        <fullName evidence="6">Nuclear hormone receptor FTZ-F1</fullName>
    </submittedName>
</protein>
<comment type="caution">
    <text evidence="6">The sequence shown here is derived from an EMBL/GenBank/DDBJ whole genome shotgun (WGS) entry which is preliminary data.</text>
</comment>
<dbReference type="OrthoDB" id="6355676at2759"/>
<dbReference type="PRINTS" id="PR00398">
    <property type="entry name" value="STRDHORMONER"/>
</dbReference>
<dbReference type="Proteomes" id="UP001151699">
    <property type="component" value="Chromosome B"/>
</dbReference>
<dbReference type="GO" id="GO:0004879">
    <property type="term" value="F:nuclear receptor activity"/>
    <property type="evidence" value="ECO:0007669"/>
    <property type="project" value="InterPro"/>
</dbReference>
<dbReference type="SUPFAM" id="SSF48508">
    <property type="entry name" value="Nuclear receptor ligand-binding domain"/>
    <property type="match status" value="1"/>
</dbReference>
<dbReference type="Gene3D" id="1.10.565.10">
    <property type="entry name" value="Retinoid X Receptor"/>
    <property type="match status" value="1"/>
</dbReference>
<comment type="subcellular location">
    <subcellularLocation>
        <location evidence="1">Nucleus</location>
    </subcellularLocation>
</comment>
<dbReference type="SMART" id="SM00430">
    <property type="entry name" value="HOLI"/>
    <property type="match status" value="1"/>
</dbReference>
<dbReference type="AlphaFoldDB" id="A0A9Q0N250"/>
<dbReference type="GO" id="GO:0009755">
    <property type="term" value="P:hormone-mediated signaling pathway"/>
    <property type="evidence" value="ECO:0007669"/>
    <property type="project" value="TreeGrafter"/>
</dbReference>
<evidence type="ECO:0000313" key="7">
    <source>
        <dbReference type="Proteomes" id="UP001151699"/>
    </source>
</evidence>
<dbReference type="InterPro" id="IPR001723">
    <property type="entry name" value="Nuclear_hrmn_rcpt"/>
</dbReference>
<feature type="domain" description="NR LBD" evidence="5">
    <location>
        <begin position="1"/>
        <end position="157"/>
    </location>
</feature>
<organism evidence="6 7">
    <name type="scientific">Pseudolycoriella hygida</name>
    <dbReference type="NCBI Taxonomy" id="35572"/>
    <lineage>
        <taxon>Eukaryota</taxon>
        <taxon>Metazoa</taxon>
        <taxon>Ecdysozoa</taxon>
        <taxon>Arthropoda</taxon>
        <taxon>Hexapoda</taxon>
        <taxon>Insecta</taxon>
        <taxon>Pterygota</taxon>
        <taxon>Neoptera</taxon>
        <taxon>Endopterygota</taxon>
        <taxon>Diptera</taxon>
        <taxon>Nematocera</taxon>
        <taxon>Sciaroidea</taxon>
        <taxon>Sciaridae</taxon>
        <taxon>Pseudolycoriella</taxon>
    </lineage>
</organism>
<evidence type="ECO:0000256" key="4">
    <source>
        <dbReference type="ARBA" id="ARBA00023170"/>
    </source>
</evidence>
<keyword evidence="2" id="KW-0805">Transcription regulation</keyword>
<dbReference type="EMBL" id="WJQU01000002">
    <property type="protein sequence ID" value="KAJ6641711.1"/>
    <property type="molecule type" value="Genomic_DNA"/>
</dbReference>
<evidence type="ECO:0000256" key="2">
    <source>
        <dbReference type="ARBA" id="ARBA00023015"/>
    </source>
</evidence>
<gene>
    <name evidence="6" type="primary">FTZ-F1_0</name>
    <name evidence="6" type="ORF">Bhyg_06651</name>
</gene>
<evidence type="ECO:0000313" key="6">
    <source>
        <dbReference type="EMBL" id="KAJ6641711.1"/>
    </source>
</evidence>
<dbReference type="GO" id="GO:0090575">
    <property type="term" value="C:RNA polymerase II transcription regulator complex"/>
    <property type="evidence" value="ECO:0007669"/>
    <property type="project" value="TreeGrafter"/>
</dbReference>
<dbReference type="InterPro" id="IPR016355">
    <property type="entry name" value="NR5-like"/>
</dbReference>
<name>A0A9Q0N250_9DIPT</name>
<sequence length="157" mass="18256">MCQWVDDQMKLLQNSWSDMLVLDHLHHRIHNSLPDETTLHNGQKFDLLGLGLLGVPQLSDHFNELQNKLQELKFDVGDYICMKFLLLLNPDFAEVRGITNRKTVLEGYENVQAALLDYTLTCYPSVTDKFSKLLSIIPEIHTMAARGEEHLYDKHYW</sequence>
<evidence type="ECO:0000256" key="3">
    <source>
        <dbReference type="ARBA" id="ARBA00023163"/>
    </source>
</evidence>